<dbReference type="PANTHER" id="PTHR30136">
    <property type="entry name" value="HELIX-TURN-HELIX TRANSCRIPTIONAL REGULATOR, ICLR FAMILY"/>
    <property type="match status" value="1"/>
</dbReference>
<evidence type="ECO:0000256" key="2">
    <source>
        <dbReference type="ARBA" id="ARBA00023125"/>
    </source>
</evidence>
<dbReference type="PROSITE" id="PS51077">
    <property type="entry name" value="HTH_ICLR"/>
    <property type="match status" value="1"/>
</dbReference>
<dbReference type="InterPro" id="IPR036388">
    <property type="entry name" value="WH-like_DNA-bd_sf"/>
</dbReference>
<dbReference type="SUPFAM" id="SSF46785">
    <property type="entry name" value="Winged helix' DNA-binding domain"/>
    <property type="match status" value="1"/>
</dbReference>
<organism evidence="6 7">
    <name type="scientific">Mycobacterium lentiflavum</name>
    <dbReference type="NCBI Taxonomy" id="141349"/>
    <lineage>
        <taxon>Bacteria</taxon>
        <taxon>Bacillati</taxon>
        <taxon>Actinomycetota</taxon>
        <taxon>Actinomycetes</taxon>
        <taxon>Mycobacteriales</taxon>
        <taxon>Mycobacteriaceae</taxon>
        <taxon>Mycobacterium</taxon>
        <taxon>Mycobacterium simiae complex</taxon>
    </lineage>
</organism>
<name>A0A0E4CQX6_MYCLN</name>
<feature type="domain" description="IclR-ED" evidence="5">
    <location>
        <begin position="79"/>
        <end position="262"/>
    </location>
</feature>
<dbReference type="PROSITE" id="PS51078">
    <property type="entry name" value="ICLR_ED"/>
    <property type="match status" value="1"/>
</dbReference>
<proteinExistence type="predicted"/>
<evidence type="ECO:0000313" key="7">
    <source>
        <dbReference type="Proteomes" id="UP000199251"/>
    </source>
</evidence>
<evidence type="ECO:0000259" key="4">
    <source>
        <dbReference type="PROSITE" id="PS51077"/>
    </source>
</evidence>
<dbReference type="RefSeq" id="WP_090607959.1">
    <property type="nucleotide sequence ID" value="NZ_CTEE01000001.1"/>
</dbReference>
<gene>
    <name evidence="6" type="ORF">BN1232_05699</name>
</gene>
<keyword evidence="1" id="KW-0805">Transcription regulation</keyword>
<dbReference type="GO" id="GO:0003677">
    <property type="term" value="F:DNA binding"/>
    <property type="evidence" value="ECO:0007669"/>
    <property type="project" value="UniProtKB-KW"/>
</dbReference>
<evidence type="ECO:0000313" key="6">
    <source>
        <dbReference type="EMBL" id="CQD22670.1"/>
    </source>
</evidence>
<dbReference type="PANTHER" id="PTHR30136:SF24">
    <property type="entry name" value="HTH-TYPE TRANSCRIPTIONAL REPRESSOR ALLR"/>
    <property type="match status" value="1"/>
</dbReference>
<dbReference type="STRING" id="141349.BN1232_05699"/>
<dbReference type="OrthoDB" id="60629at2"/>
<keyword evidence="2" id="KW-0238">DNA-binding</keyword>
<evidence type="ECO:0000256" key="1">
    <source>
        <dbReference type="ARBA" id="ARBA00023015"/>
    </source>
</evidence>
<dbReference type="InterPro" id="IPR050707">
    <property type="entry name" value="HTH_MetabolicPath_Reg"/>
</dbReference>
<dbReference type="InterPro" id="IPR029016">
    <property type="entry name" value="GAF-like_dom_sf"/>
</dbReference>
<dbReference type="AlphaFoldDB" id="A0A0E4CQX6"/>
<sequence>MKKESSAIRTIDPPVDTNTVLGKVVTVLRAFTADDHGLTLAELGRRTGLAKGTLHRVANDLVDVRLLDKGAQGYRLSGRVFELGMRASVERGLLEVAIPFMEDLYEQTHETVHLGVLQDTEVVYVSKIGGHHQASSPSRVGGRMPLYCTAIGKVLLANSGRELLSAVIAEGLERKTPRTIAAAGRLYKHLETVLETGVAFEYEESAMGLVCVAAAVLNSDEKPMGAISVAGPATRFQPEKHTTSVKAAAAGIADTLARSATLSTT</sequence>
<dbReference type="Proteomes" id="UP000199251">
    <property type="component" value="Unassembled WGS sequence"/>
</dbReference>
<protein>
    <submittedName>
        <fullName evidence="6">IclR family transcriptional regulator</fullName>
    </submittedName>
</protein>
<dbReference type="Pfam" id="PF01614">
    <property type="entry name" value="IclR_C"/>
    <property type="match status" value="1"/>
</dbReference>
<dbReference type="InterPro" id="IPR014757">
    <property type="entry name" value="Tscrpt_reg_IclR_C"/>
</dbReference>
<dbReference type="InterPro" id="IPR005471">
    <property type="entry name" value="Tscrpt_reg_IclR_N"/>
</dbReference>
<reference evidence="6 7" key="1">
    <citation type="submission" date="2015-03" db="EMBL/GenBank/DDBJ databases">
        <authorList>
            <person name="Urmite Genomes"/>
        </authorList>
    </citation>
    <scope>NUCLEOTIDE SEQUENCE [LARGE SCALE GENOMIC DNA]</scope>
    <source>
        <strain evidence="6 7">CSUR P1491</strain>
    </source>
</reference>
<dbReference type="Gene3D" id="3.30.450.40">
    <property type="match status" value="1"/>
</dbReference>
<dbReference type="Pfam" id="PF09339">
    <property type="entry name" value="HTH_IclR"/>
    <property type="match status" value="1"/>
</dbReference>
<keyword evidence="3" id="KW-0804">Transcription</keyword>
<evidence type="ECO:0000256" key="3">
    <source>
        <dbReference type="ARBA" id="ARBA00023163"/>
    </source>
</evidence>
<dbReference type="GO" id="GO:0045892">
    <property type="term" value="P:negative regulation of DNA-templated transcription"/>
    <property type="evidence" value="ECO:0007669"/>
    <property type="project" value="TreeGrafter"/>
</dbReference>
<dbReference type="SMART" id="SM00346">
    <property type="entry name" value="HTH_ICLR"/>
    <property type="match status" value="1"/>
</dbReference>
<feature type="domain" description="HTH iclR-type" evidence="4">
    <location>
        <begin position="18"/>
        <end position="85"/>
    </location>
</feature>
<dbReference type="Gene3D" id="1.10.10.10">
    <property type="entry name" value="Winged helix-like DNA-binding domain superfamily/Winged helix DNA-binding domain"/>
    <property type="match status" value="1"/>
</dbReference>
<dbReference type="SUPFAM" id="SSF55781">
    <property type="entry name" value="GAF domain-like"/>
    <property type="match status" value="1"/>
</dbReference>
<accession>A0A0E4CQX6</accession>
<dbReference type="GO" id="GO:0003700">
    <property type="term" value="F:DNA-binding transcription factor activity"/>
    <property type="evidence" value="ECO:0007669"/>
    <property type="project" value="TreeGrafter"/>
</dbReference>
<dbReference type="EMBL" id="CTEE01000001">
    <property type="protein sequence ID" value="CQD22670.1"/>
    <property type="molecule type" value="Genomic_DNA"/>
</dbReference>
<dbReference type="InterPro" id="IPR036390">
    <property type="entry name" value="WH_DNA-bd_sf"/>
</dbReference>
<evidence type="ECO:0000259" key="5">
    <source>
        <dbReference type="PROSITE" id="PS51078"/>
    </source>
</evidence>